<gene>
    <name evidence="3" type="ORF">SJS77_00350</name>
</gene>
<feature type="coiled-coil region" evidence="1">
    <location>
        <begin position="53"/>
        <end position="82"/>
    </location>
</feature>
<organism evidence="3 4">
    <name type="scientific">Aeromonas caviae</name>
    <name type="common">Aeromonas punctata</name>
    <dbReference type="NCBI Taxonomy" id="648"/>
    <lineage>
        <taxon>Bacteria</taxon>
        <taxon>Pseudomonadati</taxon>
        <taxon>Pseudomonadota</taxon>
        <taxon>Gammaproteobacteria</taxon>
        <taxon>Aeromonadales</taxon>
        <taxon>Aeromonadaceae</taxon>
        <taxon>Aeromonas</taxon>
    </lineage>
</organism>
<protein>
    <submittedName>
        <fullName evidence="3">DUF2514 domain-containing protein</fullName>
    </submittedName>
</protein>
<name>A0AAW9ETA6_AERCA</name>
<feature type="transmembrane region" description="Helical" evidence="2">
    <location>
        <begin position="12"/>
        <end position="31"/>
    </location>
</feature>
<evidence type="ECO:0000256" key="2">
    <source>
        <dbReference type="SAM" id="Phobius"/>
    </source>
</evidence>
<evidence type="ECO:0000256" key="1">
    <source>
        <dbReference type="SAM" id="Coils"/>
    </source>
</evidence>
<accession>A0AAW9ETA6</accession>
<dbReference type="AlphaFoldDB" id="A0AAW9ETA6"/>
<evidence type="ECO:0000313" key="4">
    <source>
        <dbReference type="Proteomes" id="UP001277183"/>
    </source>
</evidence>
<keyword evidence="2" id="KW-0812">Transmembrane</keyword>
<dbReference type="Proteomes" id="UP001277183">
    <property type="component" value="Unassembled WGS sequence"/>
</dbReference>
<dbReference type="EMBL" id="JAWZVU010000002">
    <property type="protein sequence ID" value="MDX7718949.1"/>
    <property type="molecule type" value="Genomic_DNA"/>
</dbReference>
<sequence length="184" mass="19624">MLAGIDAARRIVPFIAGIALVMAIGLGAWWLHHSGYQSGSDAKELEWSARWDKQAEQQATAKAKAELEAREEEQRRQASIDKVRYDAEKQIARAESDALAARDAADGLLEQAKRLAARAGKCPSNPTATQPGTTATEPSVVLADVLGRADARAGELAAAYDRSRAAGLACERAYDALLAGRVNP</sequence>
<reference evidence="3" key="1">
    <citation type="submission" date="2023-11" db="EMBL/GenBank/DDBJ databases">
        <title>WGS of Aeromonas in Northern Israel.</title>
        <authorList>
            <person name="Hershko Y."/>
        </authorList>
    </citation>
    <scope>NUCLEOTIDE SEQUENCE</scope>
    <source>
        <strain evidence="3">77416</strain>
    </source>
</reference>
<evidence type="ECO:0000313" key="3">
    <source>
        <dbReference type="EMBL" id="MDX7718949.1"/>
    </source>
</evidence>
<comment type="caution">
    <text evidence="3">The sequence shown here is derived from an EMBL/GenBank/DDBJ whole genome shotgun (WGS) entry which is preliminary data.</text>
</comment>
<proteinExistence type="predicted"/>
<dbReference type="RefSeq" id="WP_319886408.1">
    <property type="nucleotide sequence ID" value="NZ_JAWZVU010000002.1"/>
</dbReference>
<keyword evidence="2" id="KW-1133">Transmembrane helix</keyword>
<keyword evidence="2" id="KW-0472">Membrane</keyword>
<keyword evidence="1" id="KW-0175">Coiled coil</keyword>
<dbReference type="Pfam" id="PF10721">
    <property type="entry name" value="DUF2514"/>
    <property type="match status" value="1"/>
</dbReference>
<dbReference type="InterPro" id="IPR019659">
    <property type="entry name" value="DUF2514"/>
</dbReference>